<name>A0A016SCV8_9BILA</name>
<gene>
    <name evidence="1" type="primary">Acey_s0252.g220</name>
    <name evidence="1" type="ORF">Y032_0252g220</name>
</gene>
<evidence type="ECO:0000313" key="2">
    <source>
        <dbReference type="Proteomes" id="UP000024635"/>
    </source>
</evidence>
<dbReference type="OrthoDB" id="10254842at2759"/>
<dbReference type="EMBL" id="JARK01001588">
    <property type="protein sequence ID" value="EYB88104.1"/>
    <property type="molecule type" value="Genomic_DNA"/>
</dbReference>
<accession>A0A016SCV8</accession>
<reference evidence="2" key="1">
    <citation type="journal article" date="2015" name="Nat. Genet.">
        <title>The genome and transcriptome of the zoonotic hookworm Ancylostoma ceylanicum identify infection-specific gene families.</title>
        <authorList>
            <person name="Schwarz E.M."/>
            <person name="Hu Y."/>
            <person name="Antoshechkin I."/>
            <person name="Miller M.M."/>
            <person name="Sternberg P.W."/>
            <person name="Aroian R.V."/>
        </authorList>
    </citation>
    <scope>NUCLEOTIDE SEQUENCE</scope>
    <source>
        <strain evidence="2">HY135</strain>
    </source>
</reference>
<comment type="caution">
    <text evidence="1">The sequence shown here is derived from an EMBL/GenBank/DDBJ whole genome shotgun (WGS) entry which is preliminary data.</text>
</comment>
<sequence length="83" mass="9554">MASRRRLQHEPIKTMLAIQLLHSAAPRIVLTNDPNQRRYAWLTFHESQPGKLRWSTGPPVICQRLPQNTAQEIPAFLRLGSRS</sequence>
<dbReference type="AlphaFoldDB" id="A0A016SCV8"/>
<keyword evidence="2" id="KW-1185">Reference proteome</keyword>
<protein>
    <submittedName>
        <fullName evidence="1">Uncharacterized protein</fullName>
    </submittedName>
</protein>
<organism evidence="1 2">
    <name type="scientific">Ancylostoma ceylanicum</name>
    <dbReference type="NCBI Taxonomy" id="53326"/>
    <lineage>
        <taxon>Eukaryota</taxon>
        <taxon>Metazoa</taxon>
        <taxon>Ecdysozoa</taxon>
        <taxon>Nematoda</taxon>
        <taxon>Chromadorea</taxon>
        <taxon>Rhabditida</taxon>
        <taxon>Rhabditina</taxon>
        <taxon>Rhabditomorpha</taxon>
        <taxon>Strongyloidea</taxon>
        <taxon>Ancylostomatidae</taxon>
        <taxon>Ancylostomatinae</taxon>
        <taxon>Ancylostoma</taxon>
    </lineage>
</organism>
<dbReference type="Proteomes" id="UP000024635">
    <property type="component" value="Unassembled WGS sequence"/>
</dbReference>
<proteinExistence type="predicted"/>
<evidence type="ECO:0000313" key="1">
    <source>
        <dbReference type="EMBL" id="EYB88104.1"/>
    </source>
</evidence>